<gene>
    <name evidence="2" type="ORF">E6C55_23615</name>
</gene>
<dbReference type="PANTHER" id="PTHR21310:SF15">
    <property type="entry name" value="AMINOGLYCOSIDE PHOSPHOTRANSFERASE DOMAIN-CONTAINING PROTEIN"/>
    <property type="match status" value="1"/>
</dbReference>
<keyword evidence="2" id="KW-0808">Transferase</keyword>
<evidence type="ECO:0000313" key="3">
    <source>
        <dbReference type="Proteomes" id="UP000310636"/>
    </source>
</evidence>
<dbReference type="Gene3D" id="3.90.1200.10">
    <property type="match status" value="1"/>
</dbReference>
<dbReference type="Gene3D" id="3.30.200.20">
    <property type="entry name" value="Phosphorylase Kinase, domain 1"/>
    <property type="match status" value="1"/>
</dbReference>
<dbReference type="SUPFAM" id="SSF56112">
    <property type="entry name" value="Protein kinase-like (PK-like)"/>
    <property type="match status" value="1"/>
</dbReference>
<proteinExistence type="predicted"/>
<dbReference type="AlphaFoldDB" id="A0A4S4BK20"/>
<dbReference type="InterPro" id="IPR011009">
    <property type="entry name" value="Kinase-like_dom_sf"/>
</dbReference>
<evidence type="ECO:0000259" key="1">
    <source>
        <dbReference type="Pfam" id="PF01636"/>
    </source>
</evidence>
<comment type="caution">
    <text evidence="2">The sequence shown here is derived from an EMBL/GenBank/DDBJ whole genome shotgun (WGS) entry which is preliminary data.</text>
</comment>
<accession>A0A4S4BK20</accession>
<organism evidence="2 3">
    <name type="scientific">Cohnella fermenti</name>
    <dbReference type="NCBI Taxonomy" id="2565925"/>
    <lineage>
        <taxon>Bacteria</taxon>
        <taxon>Bacillati</taxon>
        <taxon>Bacillota</taxon>
        <taxon>Bacilli</taxon>
        <taxon>Bacillales</taxon>
        <taxon>Paenibacillaceae</taxon>
        <taxon>Cohnella</taxon>
    </lineage>
</organism>
<protein>
    <submittedName>
        <fullName evidence="2">Aminoglycoside phosphotransferase family protein</fullName>
    </submittedName>
</protein>
<evidence type="ECO:0000313" key="2">
    <source>
        <dbReference type="EMBL" id="THF74954.1"/>
    </source>
</evidence>
<dbReference type="InterPro" id="IPR051678">
    <property type="entry name" value="AGP_Transferase"/>
</dbReference>
<keyword evidence="3" id="KW-1185">Reference proteome</keyword>
<dbReference type="EMBL" id="SSOB01000036">
    <property type="protein sequence ID" value="THF74954.1"/>
    <property type="molecule type" value="Genomic_DNA"/>
</dbReference>
<name>A0A4S4BK20_9BACL</name>
<feature type="domain" description="Aminoglycoside phosphotransferase" evidence="1">
    <location>
        <begin position="12"/>
        <end position="256"/>
    </location>
</feature>
<sequence>MAGIFGTAIRETKELEDGWANAAYAITMEDGRRAVLKAAPPEGARLMRYERNLMRTEVEVTRRVGELGTVPVPAIYKHDDSRTIVPVEYFVMEFLEGTPYSAARNGMSLEERERIERELGRYNRLINGIKGERFGLYSWGAEGKPTWREAFGQMAENVLLDGEEAGVELPAAYEEVRRRIAAVLPALREADEPRLAHWDLWDGNVFVKDGRITGIIDFERAMWADPLIEHYFSRFNGSAAYYEGYGRGELTGGERIRRSLYDLYLDLILHIECAYRGYENEDHIRWARDNAKEGWERFLNSTNGGETG</sequence>
<dbReference type="OrthoDB" id="334783at2"/>
<dbReference type="Pfam" id="PF01636">
    <property type="entry name" value="APH"/>
    <property type="match status" value="1"/>
</dbReference>
<reference evidence="2 3" key="1">
    <citation type="submission" date="2019-04" db="EMBL/GenBank/DDBJ databases">
        <title>Cohnella sp. nov. isolated from preserved vegetables.</title>
        <authorList>
            <person name="Lin S.-Y."/>
            <person name="Hung M.-H."/>
            <person name="Young C.-C."/>
        </authorList>
    </citation>
    <scope>NUCLEOTIDE SEQUENCE [LARGE SCALE GENOMIC DNA]</scope>
    <source>
        <strain evidence="2 3">CC-MHH1044</strain>
    </source>
</reference>
<dbReference type="InterPro" id="IPR002575">
    <property type="entry name" value="Aminoglycoside_PTrfase"/>
</dbReference>
<dbReference type="PANTHER" id="PTHR21310">
    <property type="entry name" value="AMINOGLYCOSIDE PHOSPHOTRANSFERASE-RELATED-RELATED"/>
    <property type="match status" value="1"/>
</dbReference>
<dbReference type="GO" id="GO:0016740">
    <property type="term" value="F:transferase activity"/>
    <property type="evidence" value="ECO:0007669"/>
    <property type="project" value="UniProtKB-KW"/>
</dbReference>
<dbReference type="Proteomes" id="UP000310636">
    <property type="component" value="Unassembled WGS sequence"/>
</dbReference>